<feature type="transmembrane region" description="Helical" evidence="1">
    <location>
        <begin position="86"/>
        <end position="116"/>
    </location>
</feature>
<dbReference type="KEGG" id="crq:GCK72_017459"/>
<evidence type="ECO:0000313" key="2">
    <source>
        <dbReference type="EMBL" id="KAF1750908.1"/>
    </source>
</evidence>
<dbReference type="Pfam" id="PF10318">
    <property type="entry name" value="7TM_GPCR_Srh"/>
    <property type="match status" value="2"/>
</dbReference>
<feature type="transmembrane region" description="Helical" evidence="1">
    <location>
        <begin position="438"/>
        <end position="462"/>
    </location>
</feature>
<dbReference type="PANTHER" id="PTHR46891:SF5">
    <property type="entry name" value="SERPENTINE RECEPTOR, CLASS H"/>
    <property type="match status" value="1"/>
</dbReference>
<feature type="transmembrane region" description="Helical" evidence="1">
    <location>
        <begin position="362"/>
        <end position="383"/>
    </location>
</feature>
<dbReference type="EMBL" id="WUAV01000005">
    <property type="protein sequence ID" value="KAF1750908.1"/>
    <property type="molecule type" value="Genomic_DNA"/>
</dbReference>
<gene>
    <name evidence="2" type="ORF">GCK72_017459</name>
</gene>
<comment type="caution">
    <text evidence="2">The sequence shown here is derived from an EMBL/GenBank/DDBJ whole genome shotgun (WGS) entry which is preliminary data.</text>
</comment>
<keyword evidence="1" id="KW-0812">Transmembrane</keyword>
<accession>A0A6A5G769</accession>
<feature type="transmembrane region" description="Helical" evidence="1">
    <location>
        <begin position="12"/>
        <end position="34"/>
    </location>
</feature>
<feature type="transmembrane region" description="Helical" evidence="1">
    <location>
        <begin position="257"/>
        <end position="279"/>
    </location>
</feature>
<feature type="transmembrane region" description="Helical" evidence="1">
    <location>
        <begin position="137"/>
        <end position="157"/>
    </location>
</feature>
<dbReference type="RefSeq" id="XP_053581011.1">
    <property type="nucleotide sequence ID" value="XM_053732098.1"/>
</dbReference>
<protein>
    <submittedName>
        <fullName evidence="2">Uncharacterized protein</fullName>
    </submittedName>
</protein>
<organism evidence="2 3">
    <name type="scientific">Caenorhabditis remanei</name>
    <name type="common">Caenorhabditis vulgaris</name>
    <dbReference type="NCBI Taxonomy" id="31234"/>
    <lineage>
        <taxon>Eukaryota</taxon>
        <taxon>Metazoa</taxon>
        <taxon>Ecdysozoa</taxon>
        <taxon>Nematoda</taxon>
        <taxon>Chromadorea</taxon>
        <taxon>Rhabditida</taxon>
        <taxon>Rhabditina</taxon>
        <taxon>Rhabditomorpha</taxon>
        <taxon>Rhabditoidea</taxon>
        <taxon>Rhabditidae</taxon>
        <taxon>Peloderinae</taxon>
        <taxon>Caenorhabditis</taxon>
    </lineage>
</organism>
<dbReference type="CTD" id="9814466"/>
<proteinExistence type="predicted"/>
<dbReference type="PANTHER" id="PTHR46891">
    <property type="entry name" value="SERPENTINE RECEPTOR, CLASS H-RELATED"/>
    <property type="match status" value="1"/>
</dbReference>
<dbReference type="InterPro" id="IPR019422">
    <property type="entry name" value="7TM_GPCR_serpentine_rcpt_Srh"/>
</dbReference>
<sequence length="493" mass="57075">MDCTATERNEYFWIMHTFFIASLPVYTVAIVALLKIKSSYFEKYKLFLIWHTLINFSIEILNSWFLNPVVHSPLPILRFTGIFSQLGFTGLFQFFVIGTMIYQTAYSISEMFLFRFRASMIDYKSKVFYTYLRANIYIYRLTITCFLILNICTYNIALDQQESNRQNMMRNYPDSAIEITCPNVIVAAPLDSNPLYNVRYTKRYVYTCRICRSSKRKNLLAELLNSWFLLPVVHLPLPLLRFTGYLSLWGFSGLLQFLIISSMLYLTAYSVFEMFMFRFRASLLNYKATSFYLYLRVNTYIFRGVLLIFIIANCVTYTFGLELQVKNRQKLFSDQPDASILVLCPTVIVAVPLEDPFAMYNMVGWVLVVFITITSTSATTVYLKRNLKENAQQSATVVRMHKMLLITLAVQTAIHGFMLGAPNAMFIFAAFFGVRHEFVATVSFISLTVHGFASTLAMILLTKPIKNSVILMLKCKMSDKVVVEDTRRMSHKF</sequence>
<feature type="transmembrane region" description="Helical" evidence="1">
    <location>
        <begin position="46"/>
        <end position="66"/>
    </location>
</feature>
<keyword evidence="1" id="KW-1133">Transmembrane helix</keyword>
<name>A0A6A5G769_CAERE</name>
<reference evidence="2 3" key="1">
    <citation type="submission" date="2019-12" db="EMBL/GenBank/DDBJ databases">
        <title>Chromosome-level assembly of the Caenorhabditis remanei genome.</title>
        <authorList>
            <person name="Teterina A.A."/>
            <person name="Willis J.H."/>
            <person name="Phillips P.C."/>
        </authorList>
    </citation>
    <scope>NUCLEOTIDE SEQUENCE [LARGE SCALE GENOMIC DNA]</scope>
    <source>
        <strain evidence="2 3">PX506</strain>
        <tissue evidence="2">Whole organism</tissue>
    </source>
</reference>
<keyword evidence="1" id="KW-0472">Membrane</keyword>
<evidence type="ECO:0000256" key="1">
    <source>
        <dbReference type="SAM" id="Phobius"/>
    </source>
</evidence>
<feature type="transmembrane region" description="Helical" evidence="1">
    <location>
        <begin position="404"/>
        <end position="432"/>
    </location>
</feature>
<dbReference type="AlphaFoldDB" id="A0A6A5G769"/>
<dbReference type="Proteomes" id="UP000483820">
    <property type="component" value="Chromosome V"/>
</dbReference>
<dbReference type="GeneID" id="9814466"/>
<evidence type="ECO:0000313" key="3">
    <source>
        <dbReference type="Proteomes" id="UP000483820"/>
    </source>
</evidence>
<feature type="transmembrane region" description="Helical" evidence="1">
    <location>
        <begin position="219"/>
        <end position="237"/>
    </location>
</feature>
<feature type="transmembrane region" description="Helical" evidence="1">
    <location>
        <begin position="300"/>
        <end position="320"/>
    </location>
</feature>